<organism evidence="1 2">
    <name type="scientific">Oedothorax gibbosus</name>
    <dbReference type="NCBI Taxonomy" id="931172"/>
    <lineage>
        <taxon>Eukaryota</taxon>
        <taxon>Metazoa</taxon>
        <taxon>Ecdysozoa</taxon>
        <taxon>Arthropoda</taxon>
        <taxon>Chelicerata</taxon>
        <taxon>Arachnida</taxon>
        <taxon>Araneae</taxon>
        <taxon>Araneomorphae</taxon>
        <taxon>Entelegynae</taxon>
        <taxon>Araneoidea</taxon>
        <taxon>Linyphiidae</taxon>
        <taxon>Erigoninae</taxon>
        <taxon>Oedothorax</taxon>
    </lineage>
</organism>
<dbReference type="SUPFAM" id="SSF56059">
    <property type="entry name" value="Glutathione synthetase ATP-binding domain-like"/>
    <property type="match status" value="1"/>
</dbReference>
<dbReference type="Gene3D" id="3.30.470.20">
    <property type="entry name" value="ATP-grasp fold, B domain"/>
    <property type="match status" value="1"/>
</dbReference>
<evidence type="ECO:0000313" key="2">
    <source>
        <dbReference type="Proteomes" id="UP000827092"/>
    </source>
</evidence>
<keyword evidence="2" id="KW-1185">Reference proteome</keyword>
<comment type="caution">
    <text evidence="1">The sequence shown here is derived from an EMBL/GenBank/DDBJ whole genome shotgun (WGS) entry which is preliminary data.</text>
</comment>
<evidence type="ECO:0000313" key="1">
    <source>
        <dbReference type="EMBL" id="KAG8182938.1"/>
    </source>
</evidence>
<protein>
    <submittedName>
        <fullName evidence="1">Uncharacterized protein</fullName>
    </submittedName>
</protein>
<dbReference type="Pfam" id="PF03133">
    <property type="entry name" value="TTL"/>
    <property type="match status" value="2"/>
</dbReference>
<dbReference type="InterPro" id="IPR053317">
    <property type="entry name" value="Tubulin_polyglutamylase"/>
</dbReference>
<name>A0AAV6UGX4_9ARAC</name>
<dbReference type="PROSITE" id="PS51221">
    <property type="entry name" value="TTL"/>
    <property type="match status" value="1"/>
</dbReference>
<gene>
    <name evidence="1" type="ORF">JTE90_010567</name>
</gene>
<dbReference type="Proteomes" id="UP000827092">
    <property type="component" value="Unassembled WGS sequence"/>
</dbReference>
<dbReference type="EMBL" id="JAFNEN010000440">
    <property type="protein sequence ID" value="KAG8182938.1"/>
    <property type="molecule type" value="Genomic_DNA"/>
</dbReference>
<sequence length="315" mass="36907">MLFKTTLSSCKYFLPIVKFNGVGENEPTLDLVKHLFQRMGYRIHFHEHMDWDILWSHTYPFYSLAKEMANLKTNQKVNHFPGSGFITQKANLATLPINHIPKSFSLPNNKENFLDFAKKNKDKTWLMKSSSHRGMKLFNGTENIEISGSFIQEFIKNPLLVSGKKFDIGIYVMLTSIDPLRVYIYSGDVLLRFCKQDYFPFNADSPESYIVGDDYLPIWEVQDLKFYYSELNYTAKESLNAYLHSEVRFDFILDEDMNVFLLEVNMSPNLSAAHFPDNRLLYEQIIYNSLSLVGLVRKFPDTFVYRLITRVWSRI</sequence>
<proteinExistence type="predicted"/>
<accession>A0AAV6UGX4</accession>
<dbReference type="PANTHER" id="PTHR47113:SF1">
    <property type="entry name" value="LD09343P"/>
    <property type="match status" value="1"/>
</dbReference>
<dbReference type="InterPro" id="IPR004344">
    <property type="entry name" value="TTL/TTLL_fam"/>
</dbReference>
<dbReference type="PANTHER" id="PTHR47113">
    <property type="entry name" value="LD09343P"/>
    <property type="match status" value="1"/>
</dbReference>
<reference evidence="1 2" key="1">
    <citation type="journal article" date="2022" name="Nat. Ecol. Evol.">
        <title>A masculinizing supergene underlies an exaggerated male reproductive morph in a spider.</title>
        <authorList>
            <person name="Hendrickx F."/>
            <person name="De Corte Z."/>
            <person name="Sonet G."/>
            <person name="Van Belleghem S.M."/>
            <person name="Kostlbacher S."/>
            <person name="Vangestel C."/>
        </authorList>
    </citation>
    <scope>NUCLEOTIDE SEQUENCE [LARGE SCALE GENOMIC DNA]</scope>
    <source>
        <strain evidence="1">W744_W776</strain>
    </source>
</reference>
<dbReference type="AlphaFoldDB" id="A0AAV6UGX4"/>